<dbReference type="OrthoDB" id="2886589at2"/>
<reference evidence="1 2" key="1">
    <citation type="submission" date="2018-10" db="EMBL/GenBank/DDBJ databases">
        <title>Bacillus Keqinensis sp. nov., a moderately halophilic bacterium isolated from a saline-alkaline lake.</title>
        <authorList>
            <person name="Wang H."/>
        </authorList>
    </citation>
    <scope>NUCLEOTIDE SEQUENCE [LARGE SCALE GENOMIC DNA]</scope>
    <source>
        <strain evidence="1 2">KQ-3</strain>
    </source>
</reference>
<dbReference type="EMBL" id="RHIB01000003">
    <property type="protein sequence ID" value="RNA66943.1"/>
    <property type="molecule type" value="Genomic_DNA"/>
</dbReference>
<evidence type="ECO:0000313" key="1">
    <source>
        <dbReference type="EMBL" id="RNA66943.1"/>
    </source>
</evidence>
<organism evidence="1 2">
    <name type="scientific">Alteribacter keqinensis</name>
    <dbReference type="NCBI Taxonomy" id="2483800"/>
    <lineage>
        <taxon>Bacteria</taxon>
        <taxon>Bacillati</taxon>
        <taxon>Bacillota</taxon>
        <taxon>Bacilli</taxon>
        <taxon>Bacillales</taxon>
        <taxon>Bacillaceae</taxon>
        <taxon>Alteribacter</taxon>
    </lineage>
</organism>
<dbReference type="AlphaFoldDB" id="A0A3M7TMS1"/>
<proteinExistence type="predicted"/>
<comment type="caution">
    <text evidence="1">The sequence shown here is derived from an EMBL/GenBank/DDBJ whole genome shotgun (WGS) entry which is preliminary data.</text>
</comment>
<dbReference type="Proteomes" id="UP000278746">
    <property type="component" value="Unassembled WGS sequence"/>
</dbReference>
<sequence>MGMAKRKRTIAVALLLGVIAFITIHLQGADKDLIESAIREQWHVRDMQHIELVDDTKAVAFFETADGVEREMYMEKSWFRWTSRIDYTFEPAKKNYPFFLSFFGSPYHEEGDMNMVLVRVFDQDISTIQLEHGDAVLTELEILAKGSDMERFALVRSDNDAMFKADFIAYNSDGEVVYTNSPPQ</sequence>
<keyword evidence="2" id="KW-1185">Reference proteome</keyword>
<dbReference type="RefSeq" id="WP_122900888.1">
    <property type="nucleotide sequence ID" value="NZ_RHIB01000003.1"/>
</dbReference>
<gene>
    <name evidence="1" type="ORF">EBO34_17240</name>
</gene>
<evidence type="ECO:0000313" key="2">
    <source>
        <dbReference type="Proteomes" id="UP000278746"/>
    </source>
</evidence>
<accession>A0A3M7TMS1</accession>
<name>A0A3M7TMS1_9BACI</name>
<protein>
    <submittedName>
        <fullName evidence="1">Uncharacterized protein</fullName>
    </submittedName>
</protein>